<feature type="signal peptide" evidence="1">
    <location>
        <begin position="1"/>
        <end position="19"/>
    </location>
</feature>
<dbReference type="EMBL" id="LSSM01005119">
    <property type="protein sequence ID" value="OMJ13345.1"/>
    <property type="molecule type" value="Genomic_DNA"/>
</dbReference>
<keyword evidence="3" id="KW-1185">Reference proteome</keyword>
<reference evidence="3" key="1">
    <citation type="submission" date="2017-01" db="EMBL/GenBank/DDBJ databases">
        <authorList>
            <person name="Wang Y."/>
            <person name="White M."/>
            <person name="Kvist S."/>
            <person name="Moncalvo J.-M."/>
        </authorList>
    </citation>
    <scope>NUCLEOTIDE SEQUENCE [LARGE SCALE GENOMIC DNA]</scope>
    <source>
        <strain evidence="3">ID-206-W2</strain>
    </source>
</reference>
<name>A0A1R1XFC0_9FUNG</name>
<dbReference type="OrthoDB" id="10447199at2759"/>
<dbReference type="Proteomes" id="UP000187429">
    <property type="component" value="Unassembled WGS sequence"/>
</dbReference>
<feature type="non-terminal residue" evidence="2">
    <location>
        <position position="86"/>
    </location>
</feature>
<accession>A0A1R1XFC0</accession>
<feature type="chain" id="PRO_5012435697" evidence="1">
    <location>
        <begin position="20"/>
        <end position="86"/>
    </location>
</feature>
<evidence type="ECO:0000313" key="3">
    <source>
        <dbReference type="Proteomes" id="UP000187429"/>
    </source>
</evidence>
<keyword evidence="1" id="KW-0732">Signal</keyword>
<proteinExistence type="predicted"/>
<protein>
    <submittedName>
        <fullName evidence="2">Uncharacterized protein</fullName>
    </submittedName>
</protein>
<comment type="caution">
    <text evidence="2">The sequence shown here is derived from an EMBL/GenBank/DDBJ whole genome shotgun (WGS) entry which is preliminary data.</text>
</comment>
<gene>
    <name evidence="2" type="ORF">AYI69_g9039</name>
</gene>
<evidence type="ECO:0000313" key="2">
    <source>
        <dbReference type="EMBL" id="OMJ13345.1"/>
    </source>
</evidence>
<sequence>MKTLEILAYFIVCFNIVVSSRLGSNQLKDISANSLKENLKNQIGDIKTLNKNENALQRILEHRNLVDKLGSYEKPEINCCLLGGLF</sequence>
<organism evidence="2 3">
    <name type="scientific">Smittium culicis</name>
    <dbReference type="NCBI Taxonomy" id="133412"/>
    <lineage>
        <taxon>Eukaryota</taxon>
        <taxon>Fungi</taxon>
        <taxon>Fungi incertae sedis</taxon>
        <taxon>Zoopagomycota</taxon>
        <taxon>Kickxellomycotina</taxon>
        <taxon>Harpellomycetes</taxon>
        <taxon>Harpellales</taxon>
        <taxon>Legeriomycetaceae</taxon>
        <taxon>Smittium</taxon>
    </lineage>
</organism>
<dbReference type="AlphaFoldDB" id="A0A1R1XFC0"/>
<evidence type="ECO:0000256" key="1">
    <source>
        <dbReference type="SAM" id="SignalP"/>
    </source>
</evidence>